<gene>
    <name evidence="1" type="ORF">H8S09_07960</name>
</gene>
<dbReference type="Pfam" id="PF07963">
    <property type="entry name" value="N_methyl"/>
    <property type="match status" value="1"/>
</dbReference>
<reference evidence="1 2" key="1">
    <citation type="submission" date="2020-08" db="EMBL/GenBank/DDBJ databases">
        <title>Genome public.</title>
        <authorList>
            <person name="Liu C."/>
            <person name="Sun Q."/>
        </authorList>
    </citation>
    <scope>NUCLEOTIDE SEQUENCE [LARGE SCALE GENOMIC DNA]</scope>
    <source>
        <strain evidence="1 2">NSJ-10</strain>
    </source>
</reference>
<dbReference type="EMBL" id="JACOOX010000004">
    <property type="protein sequence ID" value="MBC5662825.1"/>
    <property type="molecule type" value="Genomic_DNA"/>
</dbReference>
<accession>A0A8I0APN5</accession>
<comment type="caution">
    <text evidence="1">The sequence shown here is derived from an EMBL/GenBank/DDBJ whole genome shotgun (WGS) entry which is preliminary data.</text>
</comment>
<dbReference type="NCBIfam" id="TIGR02532">
    <property type="entry name" value="IV_pilin_GFxxxE"/>
    <property type="match status" value="1"/>
</dbReference>
<dbReference type="AlphaFoldDB" id="A0A8I0APN5"/>
<evidence type="ECO:0000313" key="1">
    <source>
        <dbReference type="EMBL" id="MBC5662825.1"/>
    </source>
</evidence>
<dbReference type="InterPro" id="IPR012902">
    <property type="entry name" value="N_methyl_site"/>
</dbReference>
<keyword evidence="2" id="KW-1185">Reference proteome</keyword>
<proteinExistence type="predicted"/>
<sequence>MAKNNNKGFSLIEVIIAVAVFAILIAPLTAQLISAINVNTKSTKKQYAIEKAEEIMESFKTANMKGSAISIPDGNSTGNYEFGLDDSQTQTYTLPESAGTVDYHINTYSCSGISLGGEYEKYDCTVTVNDIAHAVATKGYVWDANTNDLKKDGSEYVRLTSGVGTVRNLDNKQSAIIAGATYMGATSGIEGNSLDNQAAAYFKDVKVDILKGNSVLYNQYLSGATYLDNDSFQKTTTIKVSKTLSGYMVQCFVEYQDKPSFNPIIKAYTNGIASDTYKPDGKYGEGIVYQKEYKILPPIYLLYAPAVCNGVYCNNDYIRVETSGLDDDEKAKIYLFETIASIDPKYEEIICDTLGVSSIDSLVYQSTSHTSSPSSVKVYVNRTGDDTKGKIEAYSNFGTEYDETDTTAIKVKNTSDDTSDETYLYDIHVTLTDSNGNKTEISGTRGK</sequence>
<evidence type="ECO:0000313" key="2">
    <source>
        <dbReference type="Proteomes" id="UP000615234"/>
    </source>
</evidence>
<name>A0A8I0APN5_9FIRM</name>
<dbReference type="Proteomes" id="UP000615234">
    <property type="component" value="Unassembled WGS sequence"/>
</dbReference>
<organism evidence="1 2">
    <name type="scientific">Coprococcus hominis</name>
    <name type="common">ex Liu et al. 2022</name>
    <dbReference type="NCBI Taxonomy" id="2763039"/>
    <lineage>
        <taxon>Bacteria</taxon>
        <taxon>Bacillati</taxon>
        <taxon>Bacillota</taxon>
        <taxon>Clostridia</taxon>
        <taxon>Lachnospirales</taxon>
        <taxon>Lachnospiraceae</taxon>
        <taxon>Coprococcus</taxon>
    </lineage>
</organism>
<protein>
    <submittedName>
        <fullName evidence="1">Prepilin-type N-terminal cleavage/methylation domain-containing protein</fullName>
    </submittedName>
</protein>
<dbReference type="RefSeq" id="WP_118484349.1">
    <property type="nucleotide sequence ID" value="NZ_JACOOX010000004.1"/>
</dbReference>